<gene>
    <name evidence="16" type="ORF">HOLleu_40524</name>
</gene>
<evidence type="ECO:0000256" key="2">
    <source>
        <dbReference type="ARBA" id="ARBA00004604"/>
    </source>
</evidence>
<evidence type="ECO:0000256" key="10">
    <source>
        <dbReference type="ARBA" id="ARBA00062379"/>
    </source>
</evidence>
<dbReference type="Gene3D" id="3.30.230.70">
    <property type="entry name" value="GHMP Kinase, N-terminal domain"/>
    <property type="match status" value="1"/>
</dbReference>
<keyword evidence="17" id="KW-1185">Reference proteome</keyword>
<evidence type="ECO:0000313" key="17">
    <source>
        <dbReference type="Proteomes" id="UP001152320"/>
    </source>
</evidence>
<protein>
    <recommendedName>
        <fullName evidence="11">Exosome complex component MTR3</fullName>
    </recommendedName>
    <alternativeName>
        <fullName evidence="13">Exosome component 6</fullName>
    </alternativeName>
    <alternativeName>
        <fullName evidence="12">mRNA transport regulator 3 homolog</fullName>
    </alternativeName>
</protein>
<organism evidence="16 17">
    <name type="scientific">Holothuria leucospilota</name>
    <name type="common">Black long sea cucumber</name>
    <name type="synonym">Mertensiothuria leucospilota</name>
    <dbReference type="NCBI Taxonomy" id="206669"/>
    <lineage>
        <taxon>Eukaryota</taxon>
        <taxon>Metazoa</taxon>
        <taxon>Echinodermata</taxon>
        <taxon>Eleutherozoa</taxon>
        <taxon>Echinozoa</taxon>
        <taxon>Holothuroidea</taxon>
        <taxon>Aspidochirotacea</taxon>
        <taxon>Aspidochirotida</taxon>
        <taxon>Holothuriidae</taxon>
        <taxon>Holothuria</taxon>
    </lineage>
</organism>
<dbReference type="CDD" id="cd11371">
    <property type="entry name" value="RNase_PH_MTR3"/>
    <property type="match status" value="1"/>
</dbReference>
<sequence length="285" mass="31738">MPVDKKRITGPEVTQSPLYFLEDSSGISQLVNKDGTRKDGRGENDIRPIFMKAGVVSQAQGSAYIEIANTKVICAVYGPRQVLRREDFSMTGILKCEFKFATFSCPFRRKFQPDVEEKEFALIIEQALSPAVCLHKFPKSQVDINIRVLENDGSALAASIICSSVALTDAAVEMYDIVTACTLRITPEHMLMDPSYTEETNSINCESNGVVTMGFLPSINQTSSLLQRGHLSCDKVLKALQICTEGCQRIYPLIHECIRRSVKSKYRPAEQDKEKSEEDQNPSKG</sequence>
<keyword evidence="5" id="KW-0698">rRNA processing</keyword>
<dbReference type="Proteomes" id="UP001152320">
    <property type="component" value="Chromosome 22"/>
</dbReference>
<dbReference type="GO" id="GO:0016075">
    <property type="term" value="P:rRNA catabolic process"/>
    <property type="evidence" value="ECO:0007669"/>
    <property type="project" value="TreeGrafter"/>
</dbReference>
<dbReference type="GO" id="GO:0005730">
    <property type="term" value="C:nucleolus"/>
    <property type="evidence" value="ECO:0007669"/>
    <property type="project" value="UniProtKB-SubCell"/>
</dbReference>
<dbReference type="SUPFAM" id="SSF55666">
    <property type="entry name" value="Ribonuclease PH domain 2-like"/>
    <property type="match status" value="1"/>
</dbReference>
<dbReference type="SUPFAM" id="SSF54211">
    <property type="entry name" value="Ribosomal protein S5 domain 2-like"/>
    <property type="match status" value="1"/>
</dbReference>
<evidence type="ECO:0000256" key="8">
    <source>
        <dbReference type="ARBA" id="ARBA00023242"/>
    </source>
</evidence>
<evidence type="ECO:0000256" key="9">
    <source>
        <dbReference type="ARBA" id="ARBA00058393"/>
    </source>
</evidence>
<keyword evidence="6" id="KW-0271">Exosome</keyword>
<keyword evidence="7" id="KW-0694">RNA-binding</keyword>
<evidence type="ECO:0000256" key="7">
    <source>
        <dbReference type="ARBA" id="ARBA00022884"/>
    </source>
</evidence>
<dbReference type="PANTHER" id="PTHR11953:SF2">
    <property type="entry name" value="EXOSOME COMPLEX COMPONENT MTR3"/>
    <property type="match status" value="1"/>
</dbReference>
<evidence type="ECO:0000256" key="1">
    <source>
        <dbReference type="ARBA" id="ARBA00004496"/>
    </source>
</evidence>
<comment type="function">
    <text evidence="9">Non-catalytic component of the RNA exosome complex which has 3'-&gt;5' exoribonuclease activity and participates in a multitude of cellular RNA processing and degradation events.</text>
</comment>
<comment type="subunit">
    <text evidence="10">Component of the RNA exosome complex.</text>
</comment>
<dbReference type="FunFam" id="3.30.230.70:FF:000035">
    <property type="entry name" value="Exosome complex component MTR3"/>
    <property type="match status" value="1"/>
</dbReference>
<dbReference type="GO" id="GO:0034475">
    <property type="term" value="P:U4 snRNA 3'-end processing"/>
    <property type="evidence" value="ECO:0007669"/>
    <property type="project" value="TreeGrafter"/>
</dbReference>
<feature type="domain" description="Exoribonuclease phosphorolytic" evidence="15">
    <location>
        <begin position="46"/>
        <end position="172"/>
    </location>
</feature>
<dbReference type="InterPro" id="IPR020568">
    <property type="entry name" value="Ribosomal_Su5_D2-typ_SF"/>
</dbReference>
<dbReference type="GO" id="GO:0000177">
    <property type="term" value="C:cytoplasmic exosome (RNase complex)"/>
    <property type="evidence" value="ECO:0007669"/>
    <property type="project" value="TreeGrafter"/>
</dbReference>
<evidence type="ECO:0000256" key="4">
    <source>
        <dbReference type="ARBA" id="ARBA00022490"/>
    </source>
</evidence>
<proteinExistence type="inferred from homology"/>
<dbReference type="InterPro" id="IPR001247">
    <property type="entry name" value="ExoRNase_PH_dom1"/>
</dbReference>
<comment type="caution">
    <text evidence="16">The sequence shown here is derived from an EMBL/GenBank/DDBJ whole genome shotgun (WGS) entry which is preliminary data.</text>
</comment>
<dbReference type="PANTHER" id="PTHR11953">
    <property type="entry name" value="EXOSOME COMPLEX COMPONENT"/>
    <property type="match status" value="1"/>
</dbReference>
<dbReference type="EMBL" id="JAIZAY010000022">
    <property type="protein sequence ID" value="KAJ8020826.1"/>
    <property type="molecule type" value="Genomic_DNA"/>
</dbReference>
<evidence type="ECO:0000313" key="16">
    <source>
        <dbReference type="EMBL" id="KAJ8020826.1"/>
    </source>
</evidence>
<evidence type="ECO:0000256" key="3">
    <source>
        <dbReference type="ARBA" id="ARBA00006678"/>
    </source>
</evidence>
<dbReference type="InterPro" id="IPR050080">
    <property type="entry name" value="RNase_PH"/>
</dbReference>
<dbReference type="Pfam" id="PF01138">
    <property type="entry name" value="RNase_PH"/>
    <property type="match status" value="1"/>
</dbReference>
<dbReference type="InterPro" id="IPR027408">
    <property type="entry name" value="PNPase/RNase_PH_dom_sf"/>
</dbReference>
<dbReference type="GO" id="GO:0071028">
    <property type="term" value="P:nuclear mRNA surveillance"/>
    <property type="evidence" value="ECO:0007669"/>
    <property type="project" value="TreeGrafter"/>
</dbReference>
<accession>A0A9Q1BAK4</accession>
<evidence type="ECO:0000256" key="6">
    <source>
        <dbReference type="ARBA" id="ARBA00022835"/>
    </source>
</evidence>
<dbReference type="GO" id="GO:0003723">
    <property type="term" value="F:RNA binding"/>
    <property type="evidence" value="ECO:0007669"/>
    <property type="project" value="UniProtKB-KW"/>
</dbReference>
<evidence type="ECO:0000256" key="5">
    <source>
        <dbReference type="ARBA" id="ARBA00022552"/>
    </source>
</evidence>
<feature type="compositionally biased region" description="Basic and acidic residues" evidence="14">
    <location>
        <begin position="267"/>
        <end position="278"/>
    </location>
</feature>
<dbReference type="OrthoDB" id="2504340at2759"/>
<feature type="region of interest" description="Disordered" evidence="14">
    <location>
        <begin position="263"/>
        <end position="285"/>
    </location>
</feature>
<comment type="similarity">
    <text evidence="3">Belongs to the RNase PH family.</text>
</comment>
<evidence type="ECO:0000256" key="11">
    <source>
        <dbReference type="ARBA" id="ARBA00067159"/>
    </source>
</evidence>
<evidence type="ECO:0000256" key="13">
    <source>
        <dbReference type="ARBA" id="ARBA00083631"/>
    </source>
</evidence>
<reference evidence="16" key="1">
    <citation type="submission" date="2021-10" db="EMBL/GenBank/DDBJ databases">
        <title>Tropical sea cucumber genome reveals ecological adaptation and Cuvierian tubules defense mechanism.</title>
        <authorList>
            <person name="Chen T."/>
        </authorList>
    </citation>
    <scope>NUCLEOTIDE SEQUENCE</scope>
    <source>
        <strain evidence="16">Nanhai2018</strain>
        <tissue evidence="16">Muscle</tissue>
    </source>
</reference>
<evidence type="ECO:0000256" key="14">
    <source>
        <dbReference type="SAM" id="MobiDB-lite"/>
    </source>
</evidence>
<keyword evidence="4" id="KW-0963">Cytoplasm</keyword>
<dbReference type="GO" id="GO:0000176">
    <property type="term" value="C:nuclear exosome (RNase complex)"/>
    <property type="evidence" value="ECO:0007669"/>
    <property type="project" value="TreeGrafter"/>
</dbReference>
<dbReference type="GO" id="GO:0071051">
    <property type="term" value="P:poly(A)-dependent snoRNA 3'-end processing"/>
    <property type="evidence" value="ECO:0007669"/>
    <property type="project" value="TreeGrafter"/>
</dbReference>
<name>A0A9Q1BAK4_HOLLE</name>
<evidence type="ECO:0000256" key="12">
    <source>
        <dbReference type="ARBA" id="ARBA00080620"/>
    </source>
</evidence>
<comment type="subcellular location">
    <subcellularLocation>
        <location evidence="1">Cytoplasm</location>
    </subcellularLocation>
    <subcellularLocation>
        <location evidence="2">Nucleus</location>
        <location evidence="2">Nucleolus</location>
    </subcellularLocation>
</comment>
<dbReference type="AlphaFoldDB" id="A0A9Q1BAK4"/>
<dbReference type="GO" id="GO:0006364">
    <property type="term" value="P:rRNA processing"/>
    <property type="evidence" value="ECO:0007669"/>
    <property type="project" value="UniProtKB-KW"/>
</dbReference>
<dbReference type="InterPro" id="IPR036345">
    <property type="entry name" value="ExoRNase_PH_dom2_sf"/>
</dbReference>
<evidence type="ECO:0000259" key="15">
    <source>
        <dbReference type="Pfam" id="PF01138"/>
    </source>
</evidence>
<keyword evidence="8" id="KW-0539">Nucleus</keyword>